<dbReference type="AlphaFoldDB" id="A0A812RV28"/>
<feature type="transmembrane region" description="Helical" evidence="12">
    <location>
        <begin position="6"/>
        <end position="24"/>
    </location>
</feature>
<feature type="transmembrane region" description="Helical" evidence="12">
    <location>
        <begin position="136"/>
        <end position="160"/>
    </location>
</feature>
<keyword evidence="14" id="KW-1185">Reference proteome</keyword>
<proteinExistence type="predicted"/>
<protein>
    <recommendedName>
        <fullName evidence="3">Molybdate-anion transporter</fullName>
    </recommendedName>
    <alternativeName>
        <fullName evidence="10">Major facilitator superfamily domain-containing protein 5</fullName>
    </alternativeName>
    <alternativeName>
        <fullName evidence="11">Molybdate transporter 2 homolog</fullName>
    </alternativeName>
</protein>
<feature type="transmembrane region" description="Helical" evidence="12">
    <location>
        <begin position="270"/>
        <end position="293"/>
    </location>
</feature>
<dbReference type="Proteomes" id="UP000604046">
    <property type="component" value="Unassembled WGS sequence"/>
</dbReference>
<feature type="transmembrane region" description="Helical" evidence="12">
    <location>
        <begin position="305"/>
        <end position="324"/>
    </location>
</feature>
<name>A0A812RV28_9DINO</name>
<dbReference type="OrthoDB" id="439578at2759"/>
<keyword evidence="8" id="KW-0406">Ion transport</keyword>
<feature type="transmembrane region" description="Helical" evidence="12">
    <location>
        <begin position="336"/>
        <end position="354"/>
    </location>
</feature>
<feature type="transmembrane region" description="Helical" evidence="12">
    <location>
        <begin position="113"/>
        <end position="130"/>
    </location>
</feature>
<dbReference type="Pfam" id="PF05631">
    <property type="entry name" value="MFS_5"/>
    <property type="match status" value="1"/>
</dbReference>
<dbReference type="Gene3D" id="1.20.1250.20">
    <property type="entry name" value="MFS general substrate transporter like domains"/>
    <property type="match status" value="1"/>
</dbReference>
<accession>A0A812RV28</accession>
<dbReference type="CDD" id="cd17487">
    <property type="entry name" value="MFS_MFSD5_like"/>
    <property type="match status" value="1"/>
</dbReference>
<organism evidence="13 14">
    <name type="scientific">Symbiodinium natans</name>
    <dbReference type="NCBI Taxonomy" id="878477"/>
    <lineage>
        <taxon>Eukaryota</taxon>
        <taxon>Sar</taxon>
        <taxon>Alveolata</taxon>
        <taxon>Dinophyceae</taxon>
        <taxon>Suessiales</taxon>
        <taxon>Symbiodiniaceae</taxon>
        <taxon>Symbiodinium</taxon>
    </lineage>
</organism>
<dbReference type="PANTHER" id="PTHR23516">
    <property type="entry name" value="SAM (S-ADENOSYL METHIONINE) TRANSPORTER"/>
    <property type="match status" value="1"/>
</dbReference>
<dbReference type="PANTHER" id="PTHR23516:SF1">
    <property type="entry name" value="MOLYBDATE-ANION TRANSPORTER"/>
    <property type="match status" value="1"/>
</dbReference>
<keyword evidence="9 12" id="KW-0472">Membrane</keyword>
<evidence type="ECO:0000256" key="4">
    <source>
        <dbReference type="ARBA" id="ARBA00022448"/>
    </source>
</evidence>
<evidence type="ECO:0000256" key="3">
    <source>
        <dbReference type="ARBA" id="ARBA00021242"/>
    </source>
</evidence>
<evidence type="ECO:0000313" key="14">
    <source>
        <dbReference type="Proteomes" id="UP000604046"/>
    </source>
</evidence>
<dbReference type="SUPFAM" id="SSF103473">
    <property type="entry name" value="MFS general substrate transporter"/>
    <property type="match status" value="1"/>
</dbReference>
<evidence type="ECO:0000256" key="9">
    <source>
        <dbReference type="ARBA" id="ARBA00023136"/>
    </source>
</evidence>
<sequence length="447" mass="48610">MLSTAYLYGCICAGLVATTLVIVIDRSSIQMLKGLVSTGSTDGLSRLQRIYLSVYLSAMMADWLQGPFVYALYASYGFSREDNATLFVAGFGSSAIFGTFIGSMADKYGRRRFAALYCVLYFLSCLTKHFKSLGMLLIGRLTGGIATSLLFSVFDSWLVSEHNARGYGSEQLSGSFSIAFFGNSLVAIAAGEVGQFTADLVELTPLVGSIHYGGYTGPFVAANCFLVLCLALMMSSWSENYGQTAKEAAMEQTKDRGFMGAVNLVMAQPLILLCGTVCSLFESSMFIFVFNWTPVLMKAGEPDPPFGHIFAGFMIFCMLGSRLFSMAVHSITNERIGMYTLCLAALCHASILFVDSEAVHLLAFFVFEMCVGMYFPMMGTMKGQIVPESKRSTIYNLYRVPLNAIVVLTLICKFGEGVSFCVRRSGTQGVLCVDKEAVAHGHSSDVQ</sequence>
<evidence type="ECO:0000256" key="11">
    <source>
        <dbReference type="ARBA" id="ARBA00032555"/>
    </source>
</evidence>
<evidence type="ECO:0000256" key="12">
    <source>
        <dbReference type="SAM" id="Phobius"/>
    </source>
</evidence>
<evidence type="ECO:0000256" key="8">
    <source>
        <dbReference type="ARBA" id="ARBA00023065"/>
    </source>
</evidence>
<dbReference type="GO" id="GO:0005886">
    <property type="term" value="C:plasma membrane"/>
    <property type="evidence" value="ECO:0007669"/>
    <property type="project" value="UniProtKB-SubCell"/>
</dbReference>
<evidence type="ECO:0000256" key="7">
    <source>
        <dbReference type="ARBA" id="ARBA00022989"/>
    </source>
</evidence>
<comment type="subcellular location">
    <subcellularLocation>
        <location evidence="2">Cell membrane</location>
        <topology evidence="2">Multi-pass membrane protein</topology>
    </subcellularLocation>
</comment>
<comment type="caution">
    <text evidence="13">The sequence shown here is derived from an EMBL/GenBank/DDBJ whole genome shotgun (WGS) entry which is preliminary data.</text>
</comment>
<feature type="transmembrane region" description="Helical" evidence="12">
    <location>
        <begin position="360"/>
        <end position="381"/>
    </location>
</feature>
<evidence type="ECO:0000256" key="2">
    <source>
        <dbReference type="ARBA" id="ARBA00004651"/>
    </source>
</evidence>
<reference evidence="13" key="1">
    <citation type="submission" date="2021-02" db="EMBL/GenBank/DDBJ databases">
        <authorList>
            <person name="Dougan E. K."/>
            <person name="Rhodes N."/>
            <person name="Thang M."/>
            <person name="Chan C."/>
        </authorList>
    </citation>
    <scope>NUCLEOTIDE SEQUENCE</scope>
</reference>
<dbReference type="EMBL" id="CAJNDS010002384">
    <property type="protein sequence ID" value="CAE7457023.1"/>
    <property type="molecule type" value="Genomic_DNA"/>
</dbReference>
<evidence type="ECO:0000256" key="10">
    <source>
        <dbReference type="ARBA" id="ARBA00030646"/>
    </source>
</evidence>
<keyword evidence="7 12" id="KW-1133">Transmembrane helix</keyword>
<gene>
    <name evidence="13" type="primary">MFSD5</name>
    <name evidence="13" type="ORF">SNAT2548_LOCUS25247</name>
</gene>
<keyword evidence="5" id="KW-1003">Cell membrane</keyword>
<dbReference type="GO" id="GO:0006811">
    <property type="term" value="P:monoatomic ion transport"/>
    <property type="evidence" value="ECO:0007669"/>
    <property type="project" value="UniProtKB-KW"/>
</dbReference>
<comment type="function">
    <text evidence="1">Mediates high-affinity intracellular uptake of the rare oligo-element molybdenum.</text>
</comment>
<evidence type="ECO:0000313" key="13">
    <source>
        <dbReference type="EMBL" id="CAE7457023.1"/>
    </source>
</evidence>
<feature type="transmembrane region" description="Helical" evidence="12">
    <location>
        <begin position="210"/>
        <end position="233"/>
    </location>
</feature>
<evidence type="ECO:0000256" key="5">
    <source>
        <dbReference type="ARBA" id="ARBA00022475"/>
    </source>
</evidence>
<keyword evidence="6 12" id="KW-0812">Transmembrane</keyword>
<feature type="transmembrane region" description="Helical" evidence="12">
    <location>
        <begin position="84"/>
        <end position="101"/>
    </location>
</feature>
<dbReference type="InterPro" id="IPR008509">
    <property type="entry name" value="MOT2/MFSD5"/>
</dbReference>
<evidence type="ECO:0000256" key="6">
    <source>
        <dbReference type="ARBA" id="ARBA00022692"/>
    </source>
</evidence>
<feature type="transmembrane region" description="Helical" evidence="12">
    <location>
        <begin position="172"/>
        <end position="190"/>
    </location>
</feature>
<keyword evidence="4" id="KW-0813">Transport</keyword>
<dbReference type="InterPro" id="IPR036259">
    <property type="entry name" value="MFS_trans_sf"/>
</dbReference>
<feature type="transmembrane region" description="Helical" evidence="12">
    <location>
        <begin position="50"/>
        <end position="72"/>
    </location>
</feature>
<dbReference type="GO" id="GO:0015098">
    <property type="term" value="F:molybdate ion transmembrane transporter activity"/>
    <property type="evidence" value="ECO:0007669"/>
    <property type="project" value="InterPro"/>
</dbReference>
<evidence type="ECO:0000256" key="1">
    <source>
        <dbReference type="ARBA" id="ARBA00003019"/>
    </source>
</evidence>